<keyword evidence="1" id="KW-1133">Transmembrane helix</keyword>
<evidence type="ECO:0000313" key="2">
    <source>
        <dbReference type="EMBL" id="ANE46559.1"/>
    </source>
</evidence>
<dbReference type="Pfam" id="PF20136">
    <property type="entry name" value="DUF6526"/>
    <property type="match status" value="1"/>
</dbReference>
<evidence type="ECO:0000256" key="1">
    <source>
        <dbReference type="SAM" id="Phobius"/>
    </source>
</evidence>
<gene>
    <name evidence="2" type="ORF">SY83_10035</name>
</gene>
<name>A0A172THM5_9BACL</name>
<evidence type="ECO:0000313" key="3">
    <source>
        <dbReference type="Proteomes" id="UP000076927"/>
    </source>
</evidence>
<dbReference type="InterPro" id="IPR045385">
    <property type="entry name" value="DUF6526"/>
</dbReference>
<dbReference type="PATRIC" id="fig|1178515.4.peg.2010"/>
<feature type="transmembrane region" description="Helical" evidence="1">
    <location>
        <begin position="16"/>
        <end position="36"/>
    </location>
</feature>
<dbReference type="KEGG" id="pswu:SY83_10035"/>
<keyword evidence="1" id="KW-0472">Membrane</keyword>
<dbReference type="EMBL" id="CP011388">
    <property type="protein sequence ID" value="ANE46559.1"/>
    <property type="molecule type" value="Genomic_DNA"/>
</dbReference>
<dbReference type="RefSeq" id="WP_068606116.1">
    <property type="nucleotide sequence ID" value="NZ_CP011388.1"/>
</dbReference>
<reference evidence="2 3" key="1">
    <citation type="submission" date="2015-01" db="EMBL/GenBank/DDBJ databases">
        <title>Paenibacillus swuensis/DY6/whole genome sequencing.</title>
        <authorList>
            <person name="Kim M.K."/>
            <person name="Srinivasan S."/>
            <person name="Lee J.-J."/>
        </authorList>
    </citation>
    <scope>NUCLEOTIDE SEQUENCE [LARGE SCALE GENOMIC DNA]</scope>
    <source>
        <strain evidence="2 3">DY6</strain>
    </source>
</reference>
<dbReference type="Proteomes" id="UP000076927">
    <property type="component" value="Chromosome"/>
</dbReference>
<proteinExistence type="predicted"/>
<keyword evidence="3" id="KW-1185">Reference proteome</keyword>
<keyword evidence="1" id="KW-0812">Transmembrane</keyword>
<organism evidence="2 3">
    <name type="scientific">Paenibacillus swuensis</name>
    <dbReference type="NCBI Taxonomy" id="1178515"/>
    <lineage>
        <taxon>Bacteria</taxon>
        <taxon>Bacillati</taxon>
        <taxon>Bacillota</taxon>
        <taxon>Bacilli</taxon>
        <taxon>Bacillales</taxon>
        <taxon>Paenibacillaceae</taxon>
        <taxon>Paenibacillus</taxon>
    </lineage>
</organism>
<sequence>MSGQEKGKFLRFDSRYHFVTVPLTIIVSVFSVIQLVDAIGDEKPLRLPLLILGISICLVFAVGLIRYYATKTQDRIIRIEEQFRHYRLTGKELNPKLTKSQIIALRNAGDSEFPSLCVRAVTEQLDPKAIREAIRQWREDQMRI</sequence>
<dbReference type="AlphaFoldDB" id="A0A172THM5"/>
<feature type="transmembrane region" description="Helical" evidence="1">
    <location>
        <begin position="48"/>
        <end position="69"/>
    </location>
</feature>
<accession>A0A172THM5</accession>
<dbReference type="STRING" id="1178515.SY83_10035"/>
<protein>
    <submittedName>
        <fullName evidence="2">ABC transporter permease</fullName>
    </submittedName>
</protein>